<dbReference type="PANTHER" id="PTHR32285">
    <property type="entry name" value="PROTEIN TRICHOME BIREFRINGENCE-LIKE 9-RELATED"/>
    <property type="match status" value="1"/>
</dbReference>
<sequence>MGLWDIKTMIPCSLFLFFLAGGLATLSFSRYNSQEEAAIRDIELTLTNKTINAIANTNANLRRLKITPLSLMGTCDLFSGSWVHDNSSRYPLYKEQECPYLEDTFACQTYGRKDTKYLQWRWQPHGCDFPKFDGKAVVERLRDRKILFVGDSLNRNQWMSMICMLHSTIPGVKNIGKGLDRNLHTFRATDYNISIDFYWAPMLVESNGDISSDHHRDNRIVRIKAIEKKATHWVDADILVFNSYHWWRLTEVKLVKSVGSLLDDPNQEFEEVDNFQAYKLALETWSKWTHTHFDPSKTQLFFMGATATHMRAQEWGGKNQGNCYGETDPVMDNDSFRESGTNLQMLNILDSTLSTLKAKGVNVQIINVTQLTQSRKDGHTTIYRKYWRPLSEVQRKIPERASDCSHWCLPGVPDIWNELLLAYIHQ</sequence>
<comment type="caution">
    <text evidence="9">The sequence shown here is derived from an EMBL/GenBank/DDBJ whole genome shotgun (WGS) entry which is preliminary data.</text>
</comment>
<keyword evidence="4" id="KW-0735">Signal-anchor</keyword>
<evidence type="ECO:0000256" key="1">
    <source>
        <dbReference type="ARBA" id="ARBA00004167"/>
    </source>
</evidence>
<proteinExistence type="inferred from homology"/>
<dbReference type="Pfam" id="PF14416">
    <property type="entry name" value="PMR5N"/>
    <property type="match status" value="1"/>
</dbReference>
<keyword evidence="6" id="KW-0472">Membrane</keyword>
<dbReference type="AlphaFoldDB" id="A0A2U1NBE1"/>
<accession>A0A2U1NBE1</accession>
<evidence type="ECO:0000256" key="2">
    <source>
        <dbReference type="ARBA" id="ARBA00007727"/>
    </source>
</evidence>
<reference evidence="9 10" key="1">
    <citation type="journal article" date="2018" name="Mol. Plant">
        <title>The genome of Artemisia annua provides insight into the evolution of Asteraceae family and artemisinin biosynthesis.</title>
        <authorList>
            <person name="Shen Q."/>
            <person name="Zhang L."/>
            <person name="Liao Z."/>
            <person name="Wang S."/>
            <person name="Yan T."/>
            <person name="Shi P."/>
            <person name="Liu M."/>
            <person name="Fu X."/>
            <person name="Pan Q."/>
            <person name="Wang Y."/>
            <person name="Lv Z."/>
            <person name="Lu X."/>
            <person name="Zhang F."/>
            <person name="Jiang W."/>
            <person name="Ma Y."/>
            <person name="Chen M."/>
            <person name="Hao X."/>
            <person name="Li L."/>
            <person name="Tang Y."/>
            <person name="Lv G."/>
            <person name="Zhou Y."/>
            <person name="Sun X."/>
            <person name="Brodelius P.E."/>
            <person name="Rose J.K.C."/>
            <person name="Tang K."/>
        </authorList>
    </citation>
    <scope>NUCLEOTIDE SEQUENCE [LARGE SCALE GENOMIC DNA]</scope>
    <source>
        <strain evidence="10">cv. Huhao1</strain>
        <tissue evidence="9">Leaf</tissue>
    </source>
</reference>
<name>A0A2U1NBE1_ARTAN</name>
<protein>
    <submittedName>
        <fullName evidence="9">PMR5 N-terminal domain, PC-Esterase, Trichome birefringence-like family</fullName>
    </submittedName>
</protein>
<evidence type="ECO:0000256" key="5">
    <source>
        <dbReference type="ARBA" id="ARBA00022989"/>
    </source>
</evidence>
<dbReference type="GO" id="GO:0016413">
    <property type="term" value="F:O-acetyltransferase activity"/>
    <property type="evidence" value="ECO:0007669"/>
    <property type="project" value="InterPro"/>
</dbReference>
<comment type="subcellular location">
    <subcellularLocation>
        <location evidence="1">Membrane</location>
        <topology evidence="1">Single-pass membrane protein</topology>
    </subcellularLocation>
</comment>
<evidence type="ECO:0000313" key="10">
    <source>
        <dbReference type="Proteomes" id="UP000245207"/>
    </source>
</evidence>
<feature type="domain" description="Trichome birefringence-like N-terminal" evidence="8">
    <location>
        <begin position="74"/>
        <end position="128"/>
    </location>
</feature>
<dbReference type="Proteomes" id="UP000245207">
    <property type="component" value="Unassembled WGS sequence"/>
</dbReference>
<comment type="similarity">
    <text evidence="2">Belongs to the PC-esterase family. TBL subfamily.</text>
</comment>
<dbReference type="EMBL" id="PKPP01003177">
    <property type="protein sequence ID" value="PWA70808.1"/>
    <property type="molecule type" value="Genomic_DNA"/>
</dbReference>
<organism evidence="9 10">
    <name type="scientific">Artemisia annua</name>
    <name type="common">Sweet wormwood</name>
    <dbReference type="NCBI Taxonomy" id="35608"/>
    <lineage>
        <taxon>Eukaryota</taxon>
        <taxon>Viridiplantae</taxon>
        <taxon>Streptophyta</taxon>
        <taxon>Embryophyta</taxon>
        <taxon>Tracheophyta</taxon>
        <taxon>Spermatophyta</taxon>
        <taxon>Magnoliopsida</taxon>
        <taxon>eudicotyledons</taxon>
        <taxon>Gunneridae</taxon>
        <taxon>Pentapetalae</taxon>
        <taxon>asterids</taxon>
        <taxon>campanulids</taxon>
        <taxon>Asterales</taxon>
        <taxon>Asteraceae</taxon>
        <taxon>Asteroideae</taxon>
        <taxon>Anthemideae</taxon>
        <taxon>Artemisiinae</taxon>
        <taxon>Artemisia</taxon>
    </lineage>
</organism>
<evidence type="ECO:0000259" key="7">
    <source>
        <dbReference type="Pfam" id="PF13839"/>
    </source>
</evidence>
<gene>
    <name evidence="9" type="ORF">CTI12_AA282410</name>
</gene>
<evidence type="ECO:0000313" key="9">
    <source>
        <dbReference type="EMBL" id="PWA70808.1"/>
    </source>
</evidence>
<feature type="domain" description="Trichome birefringence-like C-terminal" evidence="7">
    <location>
        <begin position="130"/>
        <end position="422"/>
    </location>
</feature>
<dbReference type="InterPro" id="IPR026057">
    <property type="entry name" value="TBL_C"/>
</dbReference>
<keyword evidence="10" id="KW-1185">Reference proteome</keyword>
<dbReference type="GO" id="GO:0016020">
    <property type="term" value="C:membrane"/>
    <property type="evidence" value="ECO:0007669"/>
    <property type="project" value="UniProtKB-SubCell"/>
</dbReference>
<dbReference type="InterPro" id="IPR029962">
    <property type="entry name" value="TBL"/>
</dbReference>
<dbReference type="OrthoDB" id="1629702at2759"/>
<dbReference type="PANTHER" id="PTHR32285:SF286">
    <property type="entry name" value="PMR5 DOMAIN, PC-ESTERASE, PROTEIN TRICHOME BIREFRINGENCE-LIKE 34"/>
    <property type="match status" value="1"/>
</dbReference>
<evidence type="ECO:0000256" key="6">
    <source>
        <dbReference type="ARBA" id="ARBA00023136"/>
    </source>
</evidence>
<dbReference type="Pfam" id="PF13839">
    <property type="entry name" value="PC-Esterase"/>
    <property type="match status" value="1"/>
</dbReference>
<dbReference type="STRING" id="35608.A0A2U1NBE1"/>
<evidence type="ECO:0000256" key="3">
    <source>
        <dbReference type="ARBA" id="ARBA00022692"/>
    </source>
</evidence>
<keyword evidence="5" id="KW-1133">Transmembrane helix</keyword>
<evidence type="ECO:0000259" key="8">
    <source>
        <dbReference type="Pfam" id="PF14416"/>
    </source>
</evidence>
<evidence type="ECO:0000256" key="4">
    <source>
        <dbReference type="ARBA" id="ARBA00022968"/>
    </source>
</evidence>
<dbReference type="InterPro" id="IPR025846">
    <property type="entry name" value="TBL_N"/>
</dbReference>
<keyword evidence="3" id="KW-0812">Transmembrane</keyword>
<dbReference type="GO" id="GO:0005794">
    <property type="term" value="C:Golgi apparatus"/>
    <property type="evidence" value="ECO:0007669"/>
    <property type="project" value="TreeGrafter"/>
</dbReference>